<dbReference type="Pfam" id="PF12513">
    <property type="entry name" value="SUV3_C"/>
    <property type="match status" value="1"/>
</dbReference>
<dbReference type="InterPro" id="IPR055206">
    <property type="entry name" value="DEXQc_SUV3"/>
</dbReference>
<dbReference type="FunFam" id="3.50.50.60:FF:000082">
    <property type="entry name" value="protein MTO1 homolog, mitochondrial isoform X1"/>
    <property type="match status" value="1"/>
</dbReference>
<dbReference type="Pfam" id="PF01134">
    <property type="entry name" value="GIDA"/>
    <property type="match status" value="1"/>
</dbReference>
<dbReference type="InterPro" id="IPR047001">
    <property type="entry name" value="MnmG_C_subdom"/>
</dbReference>
<evidence type="ECO:0000256" key="5">
    <source>
        <dbReference type="ARBA" id="ARBA00054993"/>
    </source>
</evidence>
<evidence type="ECO:0000313" key="8">
    <source>
        <dbReference type="EMBL" id="CED85426.1"/>
    </source>
</evidence>
<dbReference type="InterPro" id="IPR026904">
    <property type="entry name" value="MnmG_C"/>
</dbReference>
<comment type="function">
    <text evidence="5">Component of the MSS1-MTO1 complex that catalyzes the 5-carboxymethylaminomethyluridine (cmnm(5)U) modification at the 34th wobble position (U34) of mitochondrial tRNAs.</text>
</comment>
<dbReference type="GO" id="GO:0050660">
    <property type="term" value="F:flavin adenine dinucleotide binding"/>
    <property type="evidence" value="ECO:0007669"/>
    <property type="project" value="InterPro"/>
</dbReference>
<evidence type="ECO:0000256" key="3">
    <source>
        <dbReference type="ARBA" id="ARBA00022630"/>
    </source>
</evidence>
<evidence type="ECO:0000256" key="2">
    <source>
        <dbReference type="ARBA" id="ARBA00007653"/>
    </source>
</evidence>
<dbReference type="GO" id="GO:0005737">
    <property type="term" value="C:cytoplasm"/>
    <property type="evidence" value="ECO:0007669"/>
    <property type="project" value="UniProtKB-ARBA"/>
</dbReference>
<feature type="domain" description="Helicase C-terminal" evidence="7">
    <location>
        <begin position="1049"/>
        <end position="1238"/>
    </location>
</feature>
<dbReference type="Gene3D" id="3.40.50.300">
    <property type="entry name" value="P-loop containing nucleotide triphosphate hydrolases"/>
    <property type="match status" value="2"/>
</dbReference>
<evidence type="ECO:0000256" key="6">
    <source>
        <dbReference type="SAM" id="MobiDB-lite"/>
    </source>
</evidence>
<dbReference type="Pfam" id="PF22527">
    <property type="entry name" value="DEXQc_Suv3"/>
    <property type="match status" value="1"/>
</dbReference>
<dbReference type="InterPro" id="IPR049312">
    <property type="entry name" value="GIDA_C_N"/>
</dbReference>
<dbReference type="SMART" id="SM00490">
    <property type="entry name" value="HELICc"/>
    <property type="match status" value="1"/>
</dbReference>
<dbReference type="GO" id="GO:0002098">
    <property type="term" value="P:tRNA wobble uridine modification"/>
    <property type="evidence" value="ECO:0007669"/>
    <property type="project" value="InterPro"/>
</dbReference>
<dbReference type="Gene3D" id="1.10.150.570">
    <property type="entry name" value="GidA associated domain, C-terminal subdomain"/>
    <property type="match status" value="1"/>
</dbReference>
<dbReference type="Gene3D" id="1.20.272.40">
    <property type="match status" value="1"/>
</dbReference>
<dbReference type="InterPro" id="IPR044920">
    <property type="entry name" value="MnmG_C_subdom_sf"/>
</dbReference>
<dbReference type="Gene3D" id="3.50.50.60">
    <property type="entry name" value="FAD/NAD(P)-binding domain"/>
    <property type="match status" value="2"/>
</dbReference>
<keyword evidence="4" id="KW-0274">FAD</keyword>
<accession>A0A0F7SV64</accession>
<dbReference type="InterPro" id="IPR041082">
    <property type="entry name" value="Suv3_C_1"/>
</dbReference>
<dbReference type="GO" id="GO:0030488">
    <property type="term" value="P:tRNA methylation"/>
    <property type="evidence" value="ECO:0007669"/>
    <property type="project" value="TreeGrafter"/>
</dbReference>
<name>A0A0F7SV64_PHARH</name>
<dbReference type="SUPFAM" id="SSF52540">
    <property type="entry name" value="P-loop containing nucleoside triphosphate hydrolases"/>
    <property type="match status" value="1"/>
</dbReference>
<sequence>MRMILRSVPRIPPPRLCIPSLRSGYSIVPSLSSPLTSVADPIPPSSTYDVLVIGAGHAGCEAAAGAARSGAKTVLMTQRLDTVGEMSCNPSLGGVGKGTLVREVDALGGLMGQVGDKSAITFHLLNTSRGPAAWGYRAQMSRIQYKRHMQVALSKVNNLDLRQGSVQNILWEDDGDQGKKKITGVVLESGQTINCSQVVICTGTFLGGEIHLGLDSYPAGRISEPPSSPSLSQSLRSMDFSLGRLKTGTPPRLDGKTINYSTLDTQQPDGLNSRAFSFLHEGRNGLAEAGVNLENQIPCHLTYTSEETSRIVRDNLHLSIHIKETVRGPRYCPSIESKVIKHPELSSHRIWLEPEGYPEETDLVYPAGLSVTMPADIQERVLKTIKGLEEVKMVSPGYGVEYDYVDPRELNTTLETKRVTGLFLAGQINGTTGYEEAGAQGLVAGVNAGLAAQGKPPMVLSRSDGFTGVMIDDLTLRGATEPYRVFTSRSEFRISHRADNADLRLTPKGYAHGVVSEERWERFLTLRSEMEVTKRLLKETTFASRETDVQPNISTGKKTAWELLGPADSSRSDESIYTSFPELASMEPIVRDRVGIEKLYENTLLRQAEEISNFNSEEDYLIPSELDYTSIRGLSDEVKEIFIRSNPKSIGVAKRTQGVTPMSILLLMSEIMKLRAVSSSRISIPDHSFKSTTSSSFTTNRPSFIGNSSSHLKTAPSVRAFSTSLPLASKHRKRSSDQGGRKKYNPYPSRYQGSFRVPPVEVAPRHAPSTKPEDMRALLLDALQDIDDPDSRLVRRLKELQLSSADAVTIAKKFAEEVKPELEEDAYIDTWQSTWEIQSLRLDFENFYIDSRGQSWDKAIQICLMHRLLDWASAIHLGVTVTTHSGVSLAAIQQLYRVAVATDFRNPADRYPEARALKRQIHLHVGPTNSGKTYNALQALIKSNRGFYAGPLRLLAHEVWERVNRGDIAGMNGVGRSCNLKTGEELRIVDPLSTLSSCTVEMINLGTEISDVGVLDEIQLIGDVNRGGAWTSAVLGCCSRELHLCGEDTTVDLIKRIGAETGDDVIVHRYKRLAPLTISDKELGGWKNIRKGDCVIVLSRNGIFKTKDEIEAETGLKCVVAYGMLPPEVRSAQAKIFNDPDSDYDVLVASDAIGMGLNLVIKRVIFTSLTNYLGEPLRTSQVKQLGGRAGRFGLHGKGVSGEVTTLNAEDLPILHEVFPSEIPPIERARLGFQASDIAKLYRVLGHDVPLERIVTLISELARTGPNYIIEDPKTIQKVAPIIDRYGADLSLEQKLLIADAPVNLRDPLVEYWFAQFITAHAVGKRISDLKGLLQTGTLIETFERLKVRHATFLNDQYILAEGSAKPKSRTVEITSNEVAQLELLHNITTAYNWLSFRLPLTFCKPQEARALQAELEILLDFALELVGGPLSNAGKKGQGGRGVKKGLMAKLSMRQLEAKQLAKDLAEENKIKFYRPGDEEDLKNRAQLNQLPISSAEVEKLSSLM</sequence>
<dbReference type="FunFam" id="3.40.50.300:FF:000957">
    <property type="entry name" value="ATP-dependent RNA helicase SUV3L, mitochondrial"/>
    <property type="match status" value="1"/>
</dbReference>
<reference evidence="8" key="1">
    <citation type="submission" date="2014-08" db="EMBL/GenBank/DDBJ databases">
        <authorList>
            <person name="Sharma Rahul"/>
            <person name="Thines Marco"/>
        </authorList>
    </citation>
    <scope>NUCLEOTIDE SEQUENCE</scope>
</reference>
<dbReference type="InterPro" id="IPR027417">
    <property type="entry name" value="P-loop_NTPase"/>
</dbReference>
<keyword evidence="3" id="KW-0285">Flavoprotein</keyword>
<protein>
    <submittedName>
        <fullName evidence="8">NAD/FAD-utilizing protein possibly involved in translation</fullName>
    </submittedName>
</protein>
<dbReference type="PANTHER" id="PTHR11806:SF0">
    <property type="entry name" value="PROTEIN MTO1 HOMOLOG, MITOCHONDRIAL"/>
    <property type="match status" value="1"/>
</dbReference>
<dbReference type="InterPro" id="IPR002218">
    <property type="entry name" value="MnmG-rel"/>
</dbReference>
<dbReference type="CDD" id="cd18805">
    <property type="entry name" value="SF2_C_suv3"/>
    <property type="match status" value="1"/>
</dbReference>
<dbReference type="InterPro" id="IPR001650">
    <property type="entry name" value="Helicase_C-like"/>
</dbReference>
<dbReference type="SMART" id="SM01228">
    <property type="entry name" value="GIDA_assoc_3"/>
    <property type="match status" value="1"/>
</dbReference>
<proteinExistence type="inferred from homology"/>
<comment type="cofactor">
    <cofactor evidence="1">
        <name>FAD</name>
        <dbReference type="ChEBI" id="CHEBI:57692"/>
    </cofactor>
</comment>
<dbReference type="Gene3D" id="1.20.58.1080">
    <property type="match status" value="1"/>
</dbReference>
<dbReference type="InterPro" id="IPR036188">
    <property type="entry name" value="FAD/NAD-bd_sf"/>
</dbReference>
<dbReference type="InterPro" id="IPR022192">
    <property type="entry name" value="SUV3_C"/>
</dbReference>
<dbReference type="PROSITE" id="PS51194">
    <property type="entry name" value="HELICASE_CTER"/>
    <property type="match status" value="1"/>
</dbReference>
<dbReference type="NCBIfam" id="TIGR00136">
    <property type="entry name" value="mnmG_gidA"/>
    <property type="match status" value="1"/>
</dbReference>
<feature type="region of interest" description="Disordered" evidence="6">
    <location>
        <begin position="723"/>
        <end position="751"/>
    </location>
</feature>
<dbReference type="Pfam" id="PF21680">
    <property type="entry name" value="GIDA_C_1st"/>
    <property type="match status" value="1"/>
</dbReference>
<dbReference type="SUPFAM" id="SSF51905">
    <property type="entry name" value="FAD/NAD(P)-binding domain"/>
    <property type="match status" value="1"/>
</dbReference>
<dbReference type="PANTHER" id="PTHR11806">
    <property type="entry name" value="GLUCOSE INHIBITED DIVISION PROTEIN A"/>
    <property type="match status" value="1"/>
</dbReference>
<dbReference type="InterPro" id="IPR040131">
    <property type="entry name" value="MnmG_N"/>
</dbReference>
<dbReference type="Pfam" id="PF13932">
    <property type="entry name" value="SAM_GIDA_C"/>
    <property type="match status" value="1"/>
</dbReference>
<comment type="similarity">
    <text evidence="2">Belongs to the MnmG family.</text>
</comment>
<dbReference type="InterPro" id="IPR020595">
    <property type="entry name" value="MnmG-rel_CS"/>
</dbReference>
<dbReference type="EMBL" id="LN483332">
    <property type="protein sequence ID" value="CED85426.1"/>
    <property type="molecule type" value="Genomic_DNA"/>
</dbReference>
<evidence type="ECO:0000256" key="1">
    <source>
        <dbReference type="ARBA" id="ARBA00001974"/>
    </source>
</evidence>
<organism evidence="8">
    <name type="scientific">Phaffia rhodozyma</name>
    <name type="common">Yeast</name>
    <name type="synonym">Xanthophyllomyces dendrorhous</name>
    <dbReference type="NCBI Taxonomy" id="264483"/>
    <lineage>
        <taxon>Eukaryota</taxon>
        <taxon>Fungi</taxon>
        <taxon>Dikarya</taxon>
        <taxon>Basidiomycota</taxon>
        <taxon>Agaricomycotina</taxon>
        <taxon>Tremellomycetes</taxon>
        <taxon>Cystofilobasidiales</taxon>
        <taxon>Mrakiaceae</taxon>
        <taxon>Phaffia</taxon>
    </lineage>
</organism>
<dbReference type="PROSITE" id="PS01281">
    <property type="entry name" value="GIDA_2"/>
    <property type="match status" value="1"/>
</dbReference>
<dbReference type="Pfam" id="PF18147">
    <property type="entry name" value="Suv3_C_1"/>
    <property type="match status" value="1"/>
</dbReference>
<dbReference type="HAMAP" id="MF_00129">
    <property type="entry name" value="MnmG_GidA"/>
    <property type="match status" value="1"/>
</dbReference>
<dbReference type="InterPro" id="IPR004416">
    <property type="entry name" value="MnmG"/>
</dbReference>
<evidence type="ECO:0000256" key="4">
    <source>
        <dbReference type="ARBA" id="ARBA00022827"/>
    </source>
</evidence>
<dbReference type="FunFam" id="3.50.50.60:FF:000002">
    <property type="entry name" value="tRNA uridine 5-carboxymethylaminomethyl modification enzyme MnmG"/>
    <property type="match status" value="1"/>
</dbReference>
<evidence type="ECO:0000259" key="7">
    <source>
        <dbReference type="PROSITE" id="PS51194"/>
    </source>
</evidence>
<dbReference type="Pfam" id="PF00271">
    <property type="entry name" value="Helicase_C"/>
    <property type="match status" value="1"/>
</dbReference>